<name>A0AAE3MGZ7_9BACT</name>
<comment type="caution">
    <text evidence="1">The sequence shown here is derived from an EMBL/GenBank/DDBJ whole genome shotgun (WGS) entry which is preliminary data.</text>
</comment>
<keyword evidence="2" id="KW-1185">Reference proteome</keyword>
<sequence>MMKIPIIDFTLENALKLKEQNHWSDHFNLILWPRILVWLGLKEQFTDYNDIKWMIHYTPENMHNNFISMHIIDPNNTFNFYYQVPLVQNLSFNLYLGDSTYNFFEIHPLLLTKEVIKKDEYKLEATSAILPHLVLSTPNSKYDRGTLLKINEDNYKDLTKHDPLINLITMNFKKFISPLQKIINGEWTL</sequence>
<evidence type="ECO:0000313" key="2">
    <source>
        <dbReference type="Proteomes" id="UP001207408"/>
    </source>
</evidence>
<organism evidence="1 2">
    <name type="scientific">Plebeiibacterium marinum</name>
    <dbReference type="NCBI Taxonomy" id="2992111"/>
    <lineage>
        <taxon>Bacteria</taxon>
        <taxon>Pseudomonadati</taxon>
        <taxon>Bacteroidota</taxon>
        <taxon>Bacteroidia</taxon>
        <taxon>Marinilabiliales</taxon>
        <taxon>Marinilabiliaceae</taxon>
        <taxon>Plebeiibacterium</taxon>
    </lineage>
</organism>
<reference evidence="1" key="1">
    <citation type="submission" date="2022-10" db="EMBL/GenBank/DDBJ databases">
        <authorList>
            <person name="Yu W.X."/>
        </authorList>
    </citation>
    <scope>NUCLEOTIDE SEQUENCE</scope>
    <source>
        <strain evidence="1">D04</strain>
    </source>
</reference>
<protein>
    <submittedName>
        <fullName evidence="1">Uncharacterized protein</fullName>
    </submittedName>
</protein>
<dbReference type="AlphaFoldDB" id="A0AAE3MGZ7"/>
<gene>
    <name evidence="1" type="ORF">OM074_18670</name>
</gene>
<dbReference type="Proteomes" id="UP001207408">
    <property type="component" value="Unassembled WGS sequence"/>
</dbReference>
<accession>A0AAE3MGZ7</accession>
<proteinExistence type="predicted"/>
<evidence type="ECO:0000313" key="1">
    <source>
        <dbReference type="EMBL" id="MCW3807658.1"/>
    </source>
</evidence>
<dbReference type="RefSeq" id="WP_301202101.1">
    <property type="nucleotide sequence ID" value="NZ_JAPDPI010000054.1"/>
</dbReference>
<dbReference type="EMBL" id="JAPDPI010000054">
    <property type="protein sequence ID" value="MCW3807658.1"/>
    <property type="molecule type" value="Genomic_DNA"/>
</dbReference>